<gene>
    <name evidence="2" type="ORF">PoB_000166100</name>
</gene>
<dbReference type="AlphaFoldDB" id="A0AAV3X469"/>
<dbReference type="Proteomes" id="UP000735302">
    <property type="component" value="Unassembled WGS sequence"/>
</dbReference>
<evidence type="ECO:0000256" key="1">
    <source>
        <dbReference type="SAM" id="MobiDB-lite"/>
    </source>
</evidence>
<accession>A0AAV3X469</accession>
<keyword evidence="3" id="KW-1185">Reference proteome</keyword>
<proteinExistence type="predicted"/>
<organism evidence="2 3">
    <name type="scientific">Plakobranchus ocellatus</name>
    <dbReference type="NCBI Taxonomy" id="259542"/>
    <lineage>
        <taxon>Eukaryota</taxon>
        <taxon>Metazoa</taxon>
        <taxon>Spiralia</taxon>
        <taxon>Lophotrochozoa</taxon>
        <taxon>Mollusca</taxon>
        <taxon>Gastropoda</taxon>
        <taxon>Heterobranchia</taxon>
        <taxon>Euthyneura</taxon>
        <taxon>Panpulmonata</taxon>
        <taxon>Sacoglossa</taxon>
        <taxon>Placobranchoidea</taxon>
        <taxon>Plakobranchidae</taxon>
        <taxon>Plakobranchus</taxon>
    </lineage>
</organism>
<feature type="compositionally biased region" description="Acidic residues" evidence="1">
    <location>
        <begin position="81"/>
        <end position="110"/>
    </location>
</feature>
<evidence type="ECO:0000313" key="3">
    <source>
        <dbReference type="Proteomes" id="UP000735302"/>
    </source>
</evidence>
<feature type="compositionally biased region" description="Basic and acidic residues" evidence="1">
    <location>
        <begin position="70"/>
        <end position="80"/>
    </location>
</feature>
<reference evidence="2 3" key="1">
    <citation type="journal article" date="2021" name="Elife">
        <title>Chloroplast acquisition without the gene transfer in kleptoplastic sea slugs, Plakobranchus ocellatus.</title>
        <authorList>
            <person name="Maeda T."/>
            <person name="Takahashi S."/>
            <person name="Yoshida T."/>
            <person name="Shimamura S."/>
            <person name="Takaki Y."/>
            <person name="Nagai Y."/>
            <person name="Toyoda A."/>
            <person name="Suzuki Y."/>
            <person name="Arimoto A."/>
            <person name="Ishii H."/>
            <person name="Satoh N."/>
            <person name="Nishiyama T."/>
            <person name="Hasebe M."/>
            <person name="Maruyama T."/>
            <person name="Minagawa J."/>
            <person name="Obokata J."/>
            <person name="Shigenobu S."/>
        </authorList>
    </citation>
    <scope>NUCLEOTIDE SEQUENCE [LARGE SCALE GENOMIC DNA]</scope>
</reference>
<dbReference type="EMBL" id="BLXT01000255">
    <property type="protein sequence ID" value="GFN75155.1"/>
    <property type="molecule type" value="Genomic_DNA"/>
</dbReference>
<evidence type="ECO:0000313" key="2">
    <source>
        <dbReference type="EMBL" id="GFN75155.1"/>
    </source>
</evidence>
<feature type="region of interest" description="Disordered" evidence="1">
    <location>
        <begin position="1"/>
        <end position="42"/>
    </location>
</feature>
<feature type="region of interest" description="Disordered" evidence="1">
    <location>
        <begin position="70"/>
        <end position="113"/>
    </location>
</feature>
<comment type="caution">
    <text evidence="2">The sequence shown here is derived from an EMBL/GenBank/DDBJ whole genome shotgun (WGS) entry which is preliminary data.</text>
</comment>
<protein>
    <submittedName>
        <fullName evidence="2">Uncharacterized protein</fullName>
    </submittedName>
</protein>
<sequence>MREEEEEEEERKAMGSEYLGRGLYGRENMGPRTEPEENTADLDDRRLPFFANFCVIHFLVGLARVKHPDQCSKRDWKADDAYDDEEEEDNNDDDYDNVDYDEDDDDDDDDDKRWVYQKGCQASSVRPRHLCWGSNPRQKNHRRFQGGLVSHCANYASKEKEEVRRRKRVKSEVEEKKEEEK</sequence>
<name>A0AAV3X469_9GAST</name>